<dbReference type="PRINTS" id="PR01374">
    <property type="entry name" value="TONBPROTEIN"/>
</dbReference>
<dbReference type="NCBIfam" id="TIGR01352">
    <property type="entry name" value="tonB_Cterm"/>
    <property type="match status" value="1"/>
</dbReference>
<evidence type="ECO:0000256" key="3">
    <source>
        <dbReference type="ARBA" id="ARBA00022448"/>
    </source>
</evidence>
<protein>
    <submittedName>
        <fullName evidence="12">Energy transducer TonB</fullName>
    </submittedName>
</protein>
<keyword evidence="9 10" id="KW-0472">Membrane</keyword>
<name>A0ABR9AQ87_9BACT</name>
<evidence type="ECO:0000256" key="8">
    <source>
        <dbReference type="ARBA" id="ARBA00022989"/>
    </source>
</evidence>
<keyword evidence="6 10" id="KW-0812">Transmembrane</keyword>
<dbReference type="InterPro" id="IPR003538">
    <property type="entry name" value="TonB"/>
</dbReference>
<dbReference type="PANTHER" id="PTHR33446:SF2">
    <property type="entry name" value="PROTEIN TONB"/>
    <property type="match status" value="1"/>
</dbReference>
<dbReference type="InterPro" id="IPR037682">
    <property type="entry name" value="TonB_C"/>
</dbReference>
<evidence type="ECO:0000256" key="6">
    <source>
        <dbReference type="ARBA" id="ARBA00022692"/>
    </source>
</evidence>
<feature type="transmembrane region" description="Helical" evidence="10">
    <location>
        <begin position="15"/>
        <end position="34"/>
    </location>
</feature>
<organism evidence="12 13">
    <name type="scientific">Echinicola arenosa</name>
    <dbReference type="NCBI Taxonomy" id="2774144"/>
    <lineage>
        <taxon>Bacteria</taxon>
        <taxon>Pseudomonadati</taxon>
        <taxon>Bacteroidota</taxon>
        <taxon>Cytophagia</taxon>
        <taxon>Cytophagales</taxon>
        <taxon>Cyclobacteriaceae</taxon>
        <taxon>Echinicola</taxon>
    </lineage>
</organism>
<dbReference type="InterPro" id="IPR006260">
    <property type="entry name" value="TonB/TolA_C"/>
</dbReference>
<keyword evidence="8 10" id="KW-1133">Transmembrane helix</keyword>
<keyword evidence="4" id="KW-1003">Cell membrane</keyword>
<evidence type="ECO:0000259" key="11">
    <source>
        <dbReference type="PROSITE" id="PS52015"/>
    </source>
</evidence>
<dbReference type="PROSITE" id="PS52015">
    <property type="entry name" value="TONB_CTD"/>
    <property type="match status" value="1"/>
</dbReference>
<dbReference type="Proteomes" id="UP000647133">
    <property type="component" value="Unassembled WGS sequence"/>
</dbReference>
<dbReference type="PANTHER" id="PTHR33446">
    <property type="entry name" value="PROTEIN TONB-RELATED"/>
    <property type="match status" value="1"/>
</dbReference>
<comment type="similarity">
    <text evidence="2">Belongs to the TonB family.</text>
</comment>
<sequence length="225" mass="25124">MEAKKNPEADLTNKYGLFLNIGLLISMGLALAAFEFKTYESTIISELDPSGDEFDKILDIPITVQQLPPPPVKVEQPEIEEVPNEEEIIDKIEVVFLDEYPEEVAVEDFIVNTPPIKEEADEIKDFAEHMPEPPGGMEGWAKYLNKNLKYPSQARRMGIQGTVFVAFVVNTDGTIQDVSILRGVDGGCSEEAVRVVGNAPNWKPGRQGGRPVRVKMRLPIRFKLN</sequence>
<evidence type="ECO:0000256" key="1">
    <source>
        <dbReference type="ARBA" id="ARBA00004383"/>
    </source>
</evidence>
<keyword evidence="3" id="KW-0813">Transport</keyword>
<gene>
    <name evidence="12" type="ORF">IFO69_14795</name>
</gene>
<keyword evidence="5" id="KW-0997">Cell inner membrane</keyword>
<evidence type="ECO:0000256" key="7">
    <source>
        <dbReference type="ARBA" id="ARBA00022927"/>
    </source>
</evidence>
<dbReference type="InterPro" id="IPR051045">
    <property type="entry name" value="TonB-dependent_transducer"/>
</dbReference>
<evidence type="ECO:0000313" key="13">
    <source>
        <dbReference type="Proteomes" id="UP000647133"/>
    </source>
</evidence>
<keyword evidence="13" id="KW-1185">Reference proteome</keyword>
<dbReference type="Pfam" id="PF03544">
    <property type="entry name" value="TonB_C"/>
    <property type="match status" value="1"/>
</dbReference>
<dbReference type="RefSeq" id="WP_192010906.1">
    <property type="nucleotide sequence ID" value="NZ_JACYTQ010000005.1"/>
</dbReference>
<evidence type="ECO:0000256" key="10">
    <source>
        <dbReference type="SAM" id="Phobius"/>
    </source>
</evidence>
<reference evidence="12 13" key="1">
    <citation type="submission" date="2020-09" db="EMBL/GenBank/DDBJ databases">
        <title>Echinicola sp. CAU 1574 isolated from sand of Sido Beach.</title>
        <authorList>
            <person name="Kim W."/>
        </authorList>
    </citation>
    <scope>NUCLEOTIDE SEQUENCE [LARGE SCALE GENOMIC DNA]</scope>
    <source>
        <strain evidence="12 13">CAU 1574</strain>
    </source>
</reference>
<keyword evidence="7" id="KW-0653">Protein transport</keyword>
<comment type="caution">
    <text evidence="12">The sequence shown here is derived from an EMBL/GenBank/DDBJ whole genome shotgun (WGS) entry which is preliminary data.</text>
</comment>
<dbReference type="Gene3D" id="3.30.1150.10">
    <property type="match status" value="1"/>
</dbReference>
<proteinExistence type="inferred from homology"/>
<evidence type="ECO:0000256" key="5">
    <source>
        <dbReference type="ARBA" id="ARBA00022519"/>
    </source>
</evidence>
<accession>A0ABR9AQ87</accession>
<feature type="domain" description="TonB C-terminal" evidence="11">
    <location>
        <begin position="135"/>
        <end position="225"/>
    </location>
</feature>
<evidence type="ECO:0000313" key="12">
    <source>
        <dbReference type="EMBL" id="MBD8490023.1"/>
    </source>
</evidence>
<dbReference type="EMBL" id="JACYTQ010000005">
    <property type="protein sequence ID" value="MBD8490023.1"/>
    <property type="molecule type" value="Genomic_DNA"/>
</dbReference>
<evidence type="ECO:0000256" key="2">
    <source>
        <dbReference type="ARBA" id="ARBA00006555"/>
    </source>
</evidence>
<evidence type="ECO:0000256" key="4">
    <source>
        <dbReference type="ARBA" id="ARBA00022475"/>
    </source>
</evidence>
<evidence type="ECO:0000256" key="9">
    <source>
        <dbReference type="ARBA" id="ARBA00023136"/>
    </source>
</evidence>
<comment type="subcellular location">
    <subcellularLocation>
        <location evidence="1">Cell inner membrane</location>
        <topology evidence="1">Single-pass membrane protein</topology>
        <orientation evidence="1">Periplasmic side</orientation>
    </subcellularLocation>
</comment>
<dbReference type="SUPFAM" id="SSF74653">
    <property type="entry name" value="TolA/TonB C-terminal domain"/>
    <property type="match status" value="1"/>
</dbReference>